<dbReference type="Proteomes" id="UP000179920">
    <property type="component" value="Chromosome XVII"/>
</dbReference>
<dbReference type="Proteomes" id="UP000658997">
    <property type="component" value="Unassembled WGS sequence"/>
</dbReference>
<dbReference type="AlphaFoldDB" id="A0A1K0GBP1"/>
<feature type="compositionally biased region" description="Basic and acidic residues" evidence="1">
    <location>
        <begin position="511"/>
        <end position="522"/>
    </location>
</feature>
<feature type="region of interest" description="Disordered" evidence="1">
    <location>
        <begin position="474"/>
        <end position="543"/>
    </location>
</feature>
<name>A0A1K0GBP1_9BASI</name>
<feature type="compositionally biased region" description="Basic and acidic residues" evidence="1">
    <location>
        <begin position="199"/>
        <end position="221"/>
    </location>
</feature>
<dbReference type="PANTHER" id="PTHR47232">
    <property type="entry name" value="TRANSDUCIN FAMILY PROTEIN / WD-40 REPEAT FAMILY PROTEIN"/>
    <property type="match status" value="1"/>
</dbReference>
<dbReference type="EMBL" id="LT558133">
    <property type="protein sequence ID" value="SAM85463.1"/>
    <property type="molecule type" value="Genomic_DNA"/>
</dbReference>
<accession>A0A1K0GBP1</accession>
<protein>
    <submittedName>
        <fullName evidence="2">Uncharacterized protein</fullName>
    </submittedName>
</protein>
<feature type="compositionally biased region" description="Low complexity" evidence="1">
    <location>
        <begin position="37"/>
        <end position="51"/>
    </location>
</feature>
<evidence type="ECO:0000313" key="3">
    <source>
        <dbReference type="EMBL" id="SYW82889.1"/>
    </source>
</evidence>
<keyword evidence="5" id="KW-1185">Reference proteome</keyword>
<gene>
    <name evidence="3" type="ORF">UBRO2_05011</name>
    <name evidence="2" type="ORF">UBRO_07263</name>
</gene>
<evidence type="ECO:0000313" key="2">
    <source>
        <dbReference type="EMBL" id="SAM85463.1"/>
    </source>
</evidence>
<reference evidence="2" key="2">
    <citation type="submission" date="2016-04" db="EMBL/GenBank/DDBJ databases">
        <authorList>
            <person name="Evans L.H."/>
            <person name="Alamgir A."/>
            <person name="Owens N."/>
            <person name="Weber N.D."/>
            <person name="Virtaneva K."/>
            <person name="Barbian K."/>
            <person name="Babar A."/>
            <person name="Rosenke K."/>
        </authorList>
    </citation>
    <scope>NUCLEOTIDE SEQUENCE</scope>
    <source>
        <strain evidence="2">UB2112</strain>
    </source>
</reference>
<reference evidence="4" key="1">
    <citation type="submission" date="2016-04" db="EMBL/GenBank/DDBJ databases">
        <authorList>
            <person name="Guldener U."/>
            <person name="Guldener U."/>
        </authorList>
    </citation>
    <scope>NUCLEOTIDE SEQUENCE [LARGE SCALE GENOMIC DNA]</scope>
    <source>
        <strain evidence="4">UB2112</strain>
    </source>
</reference>
<feature type="compositionally biased region" description="Polar residues" evidence="1">
    <location>
        <begin position="724"/>
        <end position="734"/>
    </location>
</feature>
<evidence type="ECO:0000313" key="4">
    <source>
        <dbReference type="Proteomes" id="UP000179920"/>
    </source>
</evidence>
<feature type="region of interest" description="Disordered" evidence="1">
    <location>
        <begin position="1"/>
        <end position="236"/>
    </location>
</feature>
<feature type="compositionally biased region" description="Polar residues" evidence="1">
    <location>
        <begin position="13"/>
        <end position="24"/>
    </location>
</feature>
<dbReference type="EMBL" id="ULHB01000136">
    <property type="protein sequence ID" value="SYW82889.1"/>
    <property type="molecule type" value="Genomic_DNA"/>
</dbReference>
<feature type="compositionally biased region" description="Pro residues" evidence="1">
    <location>
        <begin position="157"/>
        <end position="168"/>
    </location>
</feature>
<dbReference type="Gene3D" id="2.130.10.10">
    <property type="entry name" value="YVTN repeat-like/Quinoprotein amine dehydrogenase"/>
    <property type="match status" value="1"/>
</dbReference>
<feature type="compositionally biased region" description="Acidic residues" evidence="1">
    <location>
        <begin position="680"/>
        <end position="689"/>
    </location>
</feature>
<reference evidence="3" key="3">
    <citation type="submission" date="2018-08" db="EMBL/GenBank/DDBJ databases">
        <authorList>
            <person name="Guldener U."/>
        </authorList>
    </citation>
    <scope>NUCLEOTIDE SEQUENCE</scope>
    <source>
        <strain evidence="3">UB2</strain>
    </source>
</reference>
<evidence type="ECO:0000256" key="1">
    <source>
        <dbReference type="SAM" id="MobiDB-lite"/>
    </source>
</evidence>
<sequence>MDWLDAFDPGAPKSNNKSQHQVWNRLSHEAHQSNQISSESSTSSSAAAGPSVPGPPAPSGRITRTFDFSACTGTSALTARPRPPRPGPSRPGPPRRNRAAPPSAALRSEDVQPNENETRAKPWEISAPPSIGMAKSRKNSARPPHIPTGPAQTQPSRPFPLPQRPPPYNRGNISHPPVSVYCSTALRPPAGAPTYPLPKDQREKLKEQQKQKQQARQRDQQPAKQPPPKKPRLDNAPSSLLAADATLTERSTVRDQLEQSRLITIDDVNPNIRLWPHKSRTEAERLIANAKPGPTPAISVNRLRKSLNKKSNKEVHAARSQAGEWLKRQKNFSDSVCLAIRNCRKLLLTLLQIRVELYHCAAKLLPCPPPGQTAGEERAYVIDLVNYARNVYLELLGLKTSHINAAAFNEKEMALRPNDPIIVDASHQIRDVDDIGCYALQVIEHYVKTFGPRIFDLTWNDIERWKRQNMPYSSVDVASGNRPNSTQQLDASRAVVPQVDAPSTLPLPSAEHTEATTRDTIRSEAVLTPPPSPPRLSQPETAAEKISIATKASVRSPSVSPKLAQLSGILSIFERTPEPTRVSSRQHSHEDMLEEAQQAEELARYLEQLSDAESIPSAAARPLTVPAPVAQALTESRSTAEANTFSIKAEKLEEVDELLDEGVSDIAVPETLQGPPTIEEGTDDDDEDDRPLAEALSLTSLARHPSSADSDPEENIPLRDLLFRQSSATPSVRSTRGRSEDNSTWPSMSFEPKVLGLKQFRAFSGAPGMSIKYFVPVASAAMDAQASVRSRANVFDAAIGVSEHGRIAMYAEEQATSSEELDPGLPRKLMQFQARDSEGKGKGEKSSSPIDRVEDVSRLTSKVCGIASSTKKLLGLGNHNAYPSQVSLVTVDDAGRACRTYHLDERPHTQGAASISHFPRTDPDKASSIDFATGGMDGIVNHWRWKARPTRAETQRLHTLHDGKPVVALEHLSSRSNILASASIGTVIGYDLGALTLGFSWNTSDRIVHLQRTPDPKLMLGILARRDYDQFRMFDITGRNGPISRPVISFGWLNDAEGKLPLGRGTFHSTRRAIFAHGAEDGHVRVWDMRNARDPLIDQRLGDEPIVQAVWASSTRGDDDDNMYVATIKGVRSISLLVP</sequence>
<dbReference type="OrthoDB" id="1897642at2759"/>
<feature type="compositionally biased region" description="Polar residues" evidence="1">
    <location>
        <begin position="481"/>
        <end position="490"/>
    </location>
</feature>
<dbReference type="SUPFAM" id="SSF50978">
    <property type="entry name" value="WD40 repeat-like"/>
    <property type="match status" value="1"/>
</dbReference>
<feature type="region of interest" description="Disordered" evidence="1">
    <location>
        <begin position="665"/>
        <end position="748"/>
    </location>
</feature>
<dbReference type="PANTHER" id="PTHR47232:SF1">
    <property type="entry name" value="TRANSDUCIN FAMILY PROTEIN _ WD-40 REPEAT FAMILY PROTEIN"/>
    <property type="match status" value="1"/>
</dbReference>
<proteinExistence type="predicted"/>
<evidence type="ECO:0000313" key="5">
    <source>
        <dbReference type="Proteomes" id="UP000658997"/>
    </source>
</evidence>
<organism evidence="2 4">
    <name type="scientific">Ustilago bromivora</name>
    <dbReference type="NCBI Taxonomy" id="307758"/>
    <lineage>
        <taxon>Eukaryota</taxon>
        <taxon>Fungi</taxon>
        <taxon>Dikarya</taxon>
        <taxon>Basidiomycota</taxon>
        <taxon>Ustilaginomycotina</taxon>
        <taxon>Ustilaginomycetes</taxon>
        <taxon>Ustilaginales</taxon>
        <taxon>Ustilaginaceae</taxon>
        <taxon>Ustilago</taxon>
    </lineage>
</organism>
<dbReference type="InterPro" id="IPR036322">
    <property type="entry name" value="WD40_repeat_dom_sf"/>
</dbReference>
<dbReference type="InterPro" id="IPR015943">
    <property type="entry name" value="WD40/YVTN_repeat-like_dom_sf"/>
</dbReference>